<feature type="domain" description="CBS" evidence="13">
    <location>
        <begin position="226"/>
        <end position="287"/>
    </location>
</feature>
<dbReference type="SUPFAM" id="SSF56176">
    <property type="entry name" value="FAD-binding/transporter-associated domain-like"/>
    <property type="match status" value="1"/>
</dbReference>
<name>A0ABQ4EVX4_9ACTN</name>
<evidence type="ECO:0000259" key="13">
    <source>
        <dbReference type="PROSITE" id="PS51371"/>
    </source>
</evidence>
<dbReference type="InterPro" id="IPR046342">
    <property type="entry name" value="CBS_dom_sf"/>
</dbReference>
<evidence type="ECO:0000256" key="11">
    <source>
        <dbReference type="SAM" id="MobiDB-lite"/>
    </source>
</evidence>
<gene>
    <name evidence="15" type="ORF">Pma05_53480</name>
</gene>
<evidence type="ECO:0000313" key="15">
    <source>
        <dbReference type="EMBL" id="GIG98775.1"/>
    </source>
</evidence>
<evidence type="ECO:0000256" key="2">
    <source>
        <dbReference type="ARBA" id="ARBA00006337"/>
    </source>
</evidence>
<dbReference type="Gene3D" id="3.10.580.10">
    <property type="entry name" value="CBS-domain"/>
    <property type="match status" value="1"/>
</dbReference>
<dbReference type="InterPro" id="IPR000644">
    <property type="entry name" value="CBS_dom"/>
</dbReference>
<dbReference type="Gene3D" id="3.30.465.10">
    <property type="match status" value="1"/>
</dbReference>
<evidence type="ECO:0000256" key="7">
    <source>
        <dbReference type="ARBA" id="ARBA00023122"/>
    </source>
</evidence>
<feature type="domain" description="CBS" evidence="13">
    <location>
        <begin position="294"/>
        <end position="351"/>
    </location>
</feature>
<keyword evidence="16" id="KW-1185">Reference proteome</keyword>
<reference evidence="15 16" key="1">
    <citation type="submission" date="2021-01" db="EMBL/GenBank/DDBJ databases">
        <title>Whole genome shotgun sequence of Plantactinospora mayteni NBRC 109088.</title>
        <authorList>
            <person name="Komaki H."/>
            <person name="Tamura T."/>
        </authorList>
    </citation>
    <scope>NUCLEOTIDE SEQUENCE [LARGE SCALE GENOMIC DNA]</scope>
    <source>
        <strain evidence="15 16">NBRC 109088</strain>
    </source>
</reference>
<dbReference type="PROSITE" id="PS51371">
    <property type="entry name" value="CBS"/>
    <property type="match status" value="2"/>
</dbReference>
<feature type="transmembrane region" description="Helical" evidence="12">
    <location>
        <begin position="27"/>
        <end position="51"/>
    </location>
</feature>
<dbReference type="CDD" id="cd04590">
    <property type="entry name" value="CBS_pair_CorC_HlyC_assoc"/>
    <property type="match status" value="1"/>
</dbReference>
<dbReference type="RefSeq" id="WP_203860188.1">
    <property type="nucleotide sequence ID" value="NZ_BAAAZQ010000028.1"/>
</dbReference>
<evidence type="ECO:0000256" key="3">
    <source>
        <dbReference type="ARBA" id="ARBA00022475"/>
    </source>
</evidence>
<dbReference type="EMBL" id="BONX01000036">
    <property type="protein sequence ID" value="GIG98775.1"/>
    <property type="molecule type" value="Genomic_DNA"/>
</dbReference>
<dbReference type="SUPFAM" id="SSF54631">
    <property type="entry name" value="CBS-domain pair"/>
    <property type="match status" value="1"/>
</dbReference>
<proteinExistence type="inferred from homology"/>
<dbReference type="Pfam" id="PF01595">
    <property type="entry name" value="CNNM"/>
    <property type="match status" value="1"/>
</dbReference>
<evidence type="ECO:0000313" key="16">
    <source>
        <dbReference type="Proteomes" id="UP000621500"/>
    </source>
</evidence>
<keyword evidence="6 10" id="KW-1133">Transmembrane helix</keyword>
<evidence type="ECO:0000259" key="14">
    <source>
        <dbReference type="PROSITE" id="PS51846"/>
    </source>
</evidence>
<accession>A0ABQ4EVX4</accession>
<evidence type="ECO:0000256" key="6">
    <source>
        <dbReference type="ARBA" id="ARBA00022989"/>
    </source>
</evidence>
<keyword evidence="8 10" id="KW-0472">Membrane</keyword>
<comment type="caution">
    <text evidence="15">The sequence shown here is derived from an EMBL/GenBank/DDBJ whole genome shotgun (WGS) entry which is preliminary data.</text>
</comment>
<feature type="transmembrane region" description="Helical" evidence="12">
    <location>
        <begin position="110"/>
        <end position="133"/>
    </location>
</feature>
<feature type="region of interest" description="Disordered" evidence="11">
    <location>
        <begin position="438"/>
        <end position="477"/>
    </location>
</feature>
<dbReference type="SMART" id="SM01091">
    <property type="entry name" value="CorC_HlyC"/>
    <property type="match status" value="1"/>
</dbReference>
<dbReference type="InterPro" id="IPR005170">
    <property type="entry name" value="Transptr-assoc_dom"/>
</dbReference>
<keyword evidence="7 9" id="KW-0129">CBS domain</keyword>
<dbReference type="InterPro" id="IPR016169">
    <property type="entry name" value="FAD-bd_PCMH_sub2"/>
</dbReference>
<keyword evidence="3" id="KW-1003">Cell membrane</keyword>
<evidence type="ECO:0000256" key="12">
    <source>
        <dbReference type="SAM" id="Phobius"/>
    </source>
</evidence>
<dbReference type="PANTHER" id="PTHR22777">
    <property type="entry name" value="HEMOLYSIN-RELATED"/>
    <property type="match status" value="1"/>
</dbReference>
<feature type="transmembrane region" description="Helical" evidence="12">
    <location>
        <begin position="85"/>
        <end position="104"/>
    </location>
</feature>
<dbReference type="Pfam" id="PF03471">
    <property type="entry name" value="CorC_HlyC"/>
    <property type="match status" value="1"/>
</dbReference>
<evidence type="ECO:0000256" key="8">
    <source>
        <dbReference type="ARBA" id="ARBA00023136"/>
    </source>
</evidence>
<evidence type="ECO:0000256" key="5">
    <source>
        <dbReference type="ARBA" id="ARBA00022737"/>
    </source>
</evidence>
<dbReference type="Proteomes" id="UP000621500">
    <property type="component" value="Unassembled WGS sequence"/>
</dbReference>
<evidence type="ECO:0000256" key="9">
    <source>
        <dbReference type="PROSITE-ProRule" id="PRU00703"/>
    </source>
</evidence>
<protein>
    <submittedName>
        <fullName evidence="15">Membrane protein</fullName>
    </submittedName>
</protein>
<dbReference type="SMART" id="SM00116">
    <property type="entry name" value="CBS"/>
    <property type="match status" value="2"/>
</dbReference>
<comment type="subcellular location">
    <subcellularLocation>
        <location evidence="1">Cell membrane</location>
        <topology evidence="1">Multi-pass membrane protein</topology>
    </subcellularLocation>
</comment>
<organism evidence="15 16">
    <name type="scientific">Plantactinospora mayteni</name>
    <dbReference type="NCBI Taxonomy" id="566021"/>
    <lineage>
        <taxon>Bacteria</taxon>
        <taxon>Bacillati</taxon>
        <taxon>Actinomycetota</taxon>
        <taxon>Actinomycetes</taxon>
        <taxon>Micromonosporales</taxon>
        <taxon>Micromonosporaceae</taxon>
        <taxon>Plantactinospora</taxon>
    </lineage>
</organism>
<dbReference type="InterPro" id="IPR044751">
    <property type="entry name" value="Ion_transp-like_CBS"/>
</dbReference>
<dbReference type="Pfam" id="PF00571">
    <property type="entry name" value="CBS"/>
    <property type="match status" value="2"/>
</dbReference>
<feature type="compositionally biased region" description="Basic and acidic residues" evidence="11">
    <location>
        <begin position="463"/>
        <end position="477"/>
    </location>
</feature>
<sequence length="477" mass="50818">MPDHLAALPASLASSASAPGGLPDLALLFFAAGLVVLAGIFAMADAALGAVSPAQAGELARDGVRGARTLQVVAADAVRHINLLLLLRLLCELTATVLVALVAVDTFGAGWTAALVTAGAMTVVSFVVVGVAPRTIGRQHAYTVGRVTAPLVRWLGRVLNPLASLLILIGNAVTPGRGFREGPFATQVELRELVDLAEQRGVVEHGERQMIHSVFALGETIVREVMVPRTEMVWIEAHKKLPQALVLFLRSGFSRIPVIGDSVDDVLGVLYLKDVIRQTQGDDPAAAGRPVSEVMRSATFVPESKPVDDLLSEMQAARTHMVIVVDEYGGTGGLVTIEDILEEIVGEITDEYDVERPPVERLDDDQVRVTARLPVEDLGELFDVELPADEVETVGGLLAQALGRVPLPGASADVGGLRLIAEGTTGRRNHIDSVLVRRLTEADGPEQQQTRTDPESRGAQSTREQHSRAEERQPADA</sequence>
<dbReference type="PROSITE" id="PS51846">
    <property type="entry name" value="CNNM"/>
    <property type="match status" value="1"/>
</dbReference>
<evidence type="ECO:0000256" key="10">
    <source>
        <dbReference type="PROSITE-ProRule" id="PRU01193"/>
    </source>
</evidence>
<comment type="similarity">
    <text evidence="2">Belongs to the UPF0053 family.</text>
</comment>
<evidence type="ECO:0000256" key="1">
    <source>
        <dbReference type="ARBA" id="ARBA00004651"/>
    </source>
</evidence>
<dbReference type="InterPro" id="IPR036318">
    <property type="entry name" value="FAD-bd_PCMH-like_sf"/>
</dbReference>
<feature type="transmembrane region" description="Helical" evidence="12">
    <location>
        <begin position="154"/>
        <end position="173"/>
    </location>
</feature>
<dbReference type="InterPro" id="IPR002550">
    <property type="entry name" value="CNNM"/>
</dbReference>
<keyword evidence="5" id="KW-0677">Repeat</keyword>
<evidence type="ECO:0000256" key="4">
    <source>
        <dbReference type="ARBA" id="ARBA00022692"/>
    </source>
</evidence>
<keyword evidence="4 10" id="KW-0812">Transmembrane</keyword>
<feature type="domain" description="CNNM transmembrane" evidence="14">
    <location>
        <begin position="20"/>
        <end position="207"/>
    </location>
</feature>
<dbReference type="PANTHER" id="PTHR22777:SF32">
    <property type="entry name" value="UPF0053 INNER MEMBRANE PROTEIN YFJD"/>
    <property type="match status" value="1"/>
</dbReference>